<accession>A0A4U8UT23</accession>
<reference evidence="1 2" key="1">
    <citation type="journal article" date="2015" name="Genome Biol.">
        <title>Comparative genomics of Steinernema reveals deeply conserved gene regulatory networks.</title>
        <authorList>
            <person name="Dillman A.R."/>
            <person name="Macchietto M."/>
            <person name="Porter C.F."/>
            <person name="Rogers A."/>
            <person name="Williams B."/>
            <person name="Antoshechkin I."/>
            <person name="Lee M.M."/>
            <person name="Goodwin Z."/>
            <person name="Lu X."/>
            <person name="Lewis E.E."/>
            <person name="Goodrich-Blair H."/>
            <person name="Stock S.P."/>
            <person name="Adams B.J."/>
            <person name="Sternberg P.W."/>
            <person name="Mortazavi A."/>
        </authorList>
    </citation>
    <scope>NUCLEOTIDE SEQUENCE [LARGE SCALE GENOMIC DNA]</scope>
    <source>
        <strain evidence="1 2">ALL</strain>
    </source>
</reference>
<organism evidence="1 2">
    <name type="scientific">Steinernema carpocapsae</name>
    <name type="common">Entomopathogenic nematode</name>
    <dbReference type="NCBI Taxonomy" id="34508"/>
    <lineage>
        <taxon>Eukaryota</taxon>
        <taxon>Metazoa</taxon>
        <taxon>Ecdysozoa</taxon>
        <taxon>Nematoda</taxon>
        <taxon>Chromadorea</taxon>
        <taxon>Rhabditida</taxon>
        <taxon>Tylenchina</taxon>
        <taxon>Panagrolaimomorpha</taxon>
        <taxon>Strongyloidoidea</taxon>
        <taxon>Steinernematidae</taxon>
        <taxon>Steinernema</taxon>
    </lineage>
</organism>
<evidence type="ECO:0000313" key="2">
    <source>
        <dbReference type="Proteomes" id="UP000298663"/>
    </source>
</evidence>
<keyword evidence="2" id="KW-1185">Reference proteome</keyword>
<sequence>MQGCCPKSGQETFRFEVLGRCGILLSASFKDVLFVKHCLVRMNDLSDLAPRKLKEALKLQIYSFPAPEST</sequence>
<name>A0A4U8UT23_STECR</name>
<comment type="caution">
    <text evidence="1">The sequence shown here is derived from an EMBL/GenBank/DDBJ whole genome shotgun (WGS) entry which is preliminary data.</text>
</comment>
<reference evidence="1 2" key="2">
    <citation type="journal article" date="2019" name="G3 (Bethesda)">
        <title>Hybrid Assembly of the Genome of the Entomopathogenic Nematode Steinernema carpocapsae Identifies the X-Chromosome.</title>
        <authorList>
            <person name="Serra L."/>
            <person name="Macchietto M."/>
            <person name="Macias-Munoz A."/>
            <person name="McGill C.J."/>
            <person name="Rodriguez I.M."/>
            <person name="Rodriguez B."/>
            <person name="Murad R."/>
            <person name="Mortazavi A."/>
        </authorList>
    </citation>
    <scope>NUCLEOTIDE SEQUENCE [LARGE SCALE GENOMIC DNA]</scope>
    <source>
        <strain evidence="1 2">ALL</strain>
    </source>
</reference>
<dbReference type="Proteomes" id="UP000298663">
    <property type="component" value="Unassembled WGS sequence"/>
</dbReference>
<evidence type="ECO:0000313" key="1">
    <source>
        <dbReference type="EMBL" id="TMS34898.1"/>
    </source>
</evidence>
<gene>
    <name evidence="1" type="ORF">L596_002397</name>
</gene>
<proteinExistence type="predicted"/>
<dbReference type="AlphaFoldDB" id="A0A4U8UT23"/>
<protein>
    <submittedName>
        <fullName evidence="1">Uncharacterized protein</fullName>
    </submittedName>
</protein>
<dbReference type="EMBL" id="AZBU02000001">
    <property type="protein sequence ID" value="TMS34898.1"/>
    <property type="molecule type" value="Genomic_DNA"/>
</dbReference>